<name>A0AAV4NCX3_CAEEX</name>
<protein>
    <submittedName>
        <fullName evidence="1">Uncharacterized protein</fullName>
    </submittedName>
</protein>
<evidence type="ECO:0000313" key="2">
    <source>
        <dbReference type="Proteomes" id="UP001054945"/>
    </source>
</evidence>
<gene>
    <name evidence="1" type="ORF">CEXT_413821</name>
</gene>
<dbReference type="EMBL" id="BPLR01003215">
    <property type="protein sequence ID" value="GIX82219.1"/>
    <property type="molecule type" value="Genomic_DNA"/>
</dbReference>
<sequence>MWDSVTIQNVAHPYHDSTSVALMSFTNVCRLIVRVLHPPYCNTSGITLQIKLGFIGKEIMTIPACGTQSRLSLYQKASRYLS</sequence>
<reference evidence="1 2" key="1">
    <citation type="submission" date="2021-06" db="EMBL/GenBank/DDBJ databases">
        <title>Caerostris extrusa draft genome.</title>
        <authorList>
            <person name="Kono N."/>
            <person name="Arakawa K."/>
        </authorList>
    </citation>
    <scope>NUCLEOTIDE SEQUENCE [LARGE SCALE GENOMIC DNA]</scope>
</reference>
<proteinExistence type="predicted"/>
<evidence type="ECO:0000313" key="1">
    <source>
        <dbReference type="EMBL" id="GIX82219.1"/>
    </source>
</evidence>
<organism evidence="1 2">
    <name type="scientific">Caerostris extrusa</name>
    <name type="common">Bark spider</name>
    <name type="synonym">Caerostris bankana</name>
    <dbReference type="NCBI Taxonomy" id="172846"/>
    <lineage>
        <taxon>Eukaryota</taxon>
        <taxon>Metazoa</taxon>
        <taxon>Ecdysozoa</taxon>
        <taxon>Arthropoda</taxon>
        <taxon>Chelicerata</taxon>
        <taxon>Arachnida</taxon>
        <taxon>Araneae</taxon>
        <taxon>Araneomorphae</taxon>
        <taxon>Entelegynae</taxon>
        <taxon>Araneoidea</taxon>
        <taxon>Araneidae</taxon>
        <taxon>Caerostris</taxon>
    </lineage>
</organism>
<dbReference type="AlphaFoldDB" id="A0AAV4NCX3"/>
<accession>A0AAV4NCX3</accession>
<dbReference type="Proteomes" id="UP001054945">
    <property type="component" value="Unassembled WGS sequence"/>
</dbReference>
<comment type="caution">
    <text evidence="1">The sequence shown here is derived from an EMBL/GenBank/DDBJ whole genome shotgun (WGS) entry which is preliminary data.</text>
</comment>
<keyword evidence="2" id="KW-1185">Reference proteome</keyword>